<keyword evidence="4 7" id="KW-0472">Membrane</keyword>
<dbReference type="GO" id="GO:0009252">
    <property type="term" value="P:peptidoglycan biosynthetic process"/>
    <property type="evidence" value="ECO:0007669"/>
    <property type="project" value="UniProtKB-UniRule"/>
</dbReference>
<dbReference type="NCBIfam" id="TIGR00247">
    <property type="entry name" value="endolytic transglycosylase MltG"/>
    <property type="match status" value="1"/>
</dbReference>
<organism evidence="9 10">
    <name type="scientific">Actinoalloteichus hymeniacidonis</name>
    <dbReference type="NCBI Taxonomy" id="340345"/>
    <lineage>
        <taxon>Bacteria</taxon>
        <taxon>Bacillati</taxon>
        <taxon>Actinomycetota</taxon>
        <taxon>Actinomycetes</taxon>
        <taxon>Pseudonocardiales</taxon>
        <taxon>Pseudonocardiaceae</taxon>
        <taxon>Actinoalloteichus</taxon>
    </lineage>
</organism>
<proteinExistence type="inferred from homology"/>
<evidence type="ECO:0000256" key="5">
    <source>
        <dbReference type="ARBA" id="ARBA00023239"/>
    </source>
</evidence>
<feature type="site" description="Important for catalytic activity" evidence="7">
    <location>
        <position position="289"/>
    </location>
</feature>
<dbReference type="PANTHER" id="PTHR30518:SF2">
    <property type="entry name" value="ENDOLYTIC MUREIN TRANSGLYCOSYLASE"/>
    <property type="match status" value="1"/>
</dbReference>
<gene>
    <name evidence="7" type="primary">mltG</name>
    <name evidence="9" type="ORF">TL08_11375</name>
</gene>
<evidence type="ECO:0000313" key="10">
    <source>
        <dbReference type="Proteomes" id="UP000095210"/>
    </source>
</evidence>
<evidence type="ECO:0000256" key="7">
    <source>
        <dbReference type="HAMAP-Rule" id="MF_02065"/>
    </source>
</evidence>
<dbReference type="InterPro" id="IPR003770">
    <property type="entry name" value="MLTG-like"/>
</dbReference>
<comment type="function">
    <text evidence="7">Functions as a peptidoglycan terminase that cleaves nascent peptidoglycan strands endolytically to terminate their elongation.</text>
</comment>
<protein>
    <recommendedName>
        <fullName evidence="7">Endolytic murein transglycosylase</fullName>
        <ecNumber evidence="7">4.2.2.29</ecNumber>
    </recommendedName>
    <alternativeName>
        <fullName evidence="7">Peptidoglycan lytic transglycosylase</fullName>
    </alternativeName>
    <alternativeName>
        <fullName evidence="7">Peptidoglycan polymerization terminase</fullName>
    </alternativeName>
</protein>
<dbReference type="EMBL" id="CP014859">
    <property type="protein sequence ID" value="AOS63089.1"/>
    <property type="molecule type" value="Genomic_DNA"/>
</dbReference>
<keyword evidence="6 7" id="KW-0961">Cell wall biogenesis/degradation</keyword>
<evidence type="ECO:0000313" key="9">
    <source>
        <dbReference type="EMBL" id="AOS63089.1"/>
    </source>
</evidence>
<dbReference type="RefSeq" id="WP_069848713.1">
    <property type="nucleotide sequence ID" value="NZ_CP014859.1"/>
</dbReference>
<dbReference type="EC" id="4.2.2.29" evidence="7"/>
<evidence type="ECO:0000256" key="2">
    <source>
        <dbReference type="ARBA" id="ARBA00022692"/>
    </source>
</evidence>
<keyword evidence="2 7" id="KW-0812">Transmembrane</keyword>
<accession>A0AAC9MY61</accession>
<keyword evidence="5 7" id="KW-0456">Lyase</keyword>
<dbReference type="GO" id="GO:0071555">
    <property type="term" value="P:cell wall organization"/>
    <property type="evidence" value="ECO:0007669"/>
    <property type="project" value="UniProtKB-KW"/>
</dbReference>
<dbReference type="KEGG" id="ahm:TL08_11375"/>
<evidence type="ECO:0000256" key="4">
    <source>
        <dbReference type="ARBA" id="ARBA00023136"/>
    </source>
</evidence>
<keyword evidence="3 7" id="KW-1133">Transmembrane helix</keyword>
<evidence type="ECO:0000256" key="3">
    <source>
        <dbReference type="ARBA" id="ARBA00022989"/>
    </source>
</evidence>
<dbReference type="AlphaFoldDB" id="A0AAC9MY61"/>
<name>A0AAC9MY61_9PSEU</name>
<dbReference type="PANTHER" id="PTHR30518">
    <property type="entry name" value="ENDOLYTIC MUREIN TRANSGLYCOSYLASE"/>
    <property type="match status" value="1"/>
</dbReference>
<evidence type="ECO:0000256" key="1">
    <source>
        <dbReference type="ARBA" id="ARBA00022475"/>
    </source>
</evidence>
<comment type="catalytic activity">
    <reaction evidence="7">
        <text>a peptidoglycan chain = a peptidoglycan chain with N-acetyl-1,6-anhydromuramyl-[peptide] at the reducing end + a peptidoglycan chain with N-acetylglucosamine at the non-reducing end.</text>
        <dbReference type="EC" id="4.2.2.29"/>
    </reaction>
</comment>
<evidence type="ECO:0000256" key="8">
    <source>
        <dbReference type="SAM" id="MobiDB-lite"/>
    </source>
</evidence>
<dbReference type="GO" id="GO:0005886">
    <property type="term" value="C:plasma membrane"/>
    <property type="evidence" value="ECO:0007669"/>
    <property type="project" value="UniProtKB-SubCell"/>
</dbReference>
<reference evidence="10" key="1">
    <citation type="submission" date="2016-03" db="EMBL/GenBank/DDBJ databases">
        <title>Complete genome sequence of the type strain Actinoalloteichus hymeniacidonis DSM 45092.</title>
        <authorList>
            <person name="Schaffert L."/>
            <person name="Albersmeier A."/>
            <person name="Winkler A."/>
            <person name="Kalinowski J."/>
            <person name="Zotchev S."/>
            <person name="Ruckert C."/>
        </authorList>
    </citation>
    <scope>NUCLEOTIDE SEQUENCE [LARGE SCALE GENOMIC DNA]</scope>
    <source>
        <strain evidence="10">HPA177(T) (DSM 45092(T))</strain>
    </source>
</reference>
<comment type="similarity">
    <text evidence="7">Belongs to the transglycosylase MltG family.</text>
</comment>
<dbReference type="HAMAP" id="MF_02065">
    <property type="entry name" value="MltG"/>
    <property type="match status" value="1"/>
</dbReference>
<comment type="subcellular location">
    <subcellularLocation>
        <location evidence="7">Cell membrane</location>
        <topology evidence="7">Single-pass membrane protein</topology>
    </subcellularLocation>
</comment>
<keyword evidence="10" id="KW-1185">Reference proteome</keyword>
<keyword evidence="1 7" id="KW-1003">Cell membrane</keyword>
<feature type="region of interest" description="Disordered" evidence="8">
    <location>
        <begin position="1"/>
        <end position="29"/>
    </location>
</feature>
<dbReference type="Proteomes" id="UP000095210">
    <property type="component" value="Chromosome"/>
</dbReference>
<dbReference type="Gene3D" id="3.30.1490.480">
    <property type="entry name" value="Endolytic murein transglycosylase"/>
    <property type="match status" value="1"/>
</dbReference>
<dbReference type="GO" id="GO:0008932">
    <property type="term" value="F:lytic endotransglycosylase activity"/>
    <property type="evidence" value="ECO:0007669"/>
    <property type="project" value="UniProtKB-UniRule"/>
</dbReference>
<feature type="transmembrane region" description="Helical" evidence="7">
    <location>
        <begin position="36"/>
        <end position="57"/>
    </location>
</feature>
<dbReference type="Pfam" id="PF02618">
    <property type="entry name" value="YceG"/>
    <property type="match status" value="1"/>
</dbReference>
<evidence type="ECO:0000256" key="6">
    <source>
        <dbReference type="ARBA" id="ARBA00023316"/>
    </source>
</evidence>
<sequence>MGDNLGMVDQETDEPGRTSRTPVLRDKAHTRRRRRVITLIAGAVMLGLVAAGAVYGIRQFTGIGGYDDYAGEGTGSVVIEVADGASLGQIAQTMADEGVIASGRAFTSAAESNPAATGIQPGFYLLRSEMSGEAALNRILDEEARLGQADVQGGMLLHDTMAGDGSVQSKGIITILAEASCAELDGVEQCVSIDELWDVAENTDLAELDVPSWAASGVQAAPEPRRRLEGLIAPGLYHLNPSWSAEELLAEVLAVSAARLEAAGMPGISDDSGFTPYEFLILASLVEKEGIESDFSSVATVLLNRLQIDDRLRLDSTVNYFAGTGSIRTDRDVRLIDNPYNTYMRHGLPPTPVSSPHTPALEAVANPVDEEWMYFVKCETDGTSCFNYTFEEHDADRLDAQERGVW</sequence>